<protein>
    <submittedName>
        <fullName evidence="1">Uncharacterized protein</fullName>
    </submittedName>
</protein>
<reference evidence="1 2" key="1">
    <citation type="submission" date="2020-01" db="EMBL/GenBank/DDBJ databases">
        <title>Bactrocera dorsalis gut bacteria genome.</title>
        <authorList>
            <person name="Zhang H."/>
            <person name="Cai Z."/>
        </authorList>
    </citation>
    <scope>NUCLEOTIDE SEQUENCE [LARGE SCALE GENOMIC DNA]</scope>
    <source>
        <strain evidence="1 2">BD177</strain>
        <plasmid evidence="1 2">unnamed2</plasmid>
    </source>
</reference>
<evidence type="ECO:0000313" key="2">
    <source>
        <dbReference type="Proteomes" id="UP000464389"/>
    </source>
</evidence>
<sequence length="135" mass="15370">MISAHPEHAHETPHEFFYDSTEEAIQHCTHRGPQFFIDTLSYPPQVTVIRGFEVHPGDAEKAGYDCIDGAMTESMPLDQFMTFTELEIIPVSFAPWDKSTNNWADSPDELDCDCDCDCDCRQYVDFRFTGKIPGL</sequence>
<accession>A0A6P1V6K3</accession>
<gene>
    <name evidence="1" type="ORF">GW952_30655</name>
</gene>
<dbReference type="Proteomes" id="UP000464389">
    <property type="component" value="Plasmid unnamed2"/>
</dbReference>
<proteinExistence type="predicted"/>
<name>A0A6P1V6K3_9ENTR</name>
<keyword evidence="1" id="KW-0614">Plasmid</keyword>
<dbReference type="EMBL" id="CP048110">
    <property type="protein sequence ID" value="QHS50124.1"/>
    <property type="molecule type" value="Genomic_DNA"/>
</dbReference>
<geneLocation type="plasmid" evidence="1">
    <name>unnamed2</name>
</geneLocation>
<dbReference type="AlphaFoldDB" id="A0A6P1V6K3"/>
<evidence type="ECO:0000313" key="1">
    <source>
        <dbReference type="EMBL" id="QHS50124.1"/>
    </source>
</evidence>
<organism evidence="1 2">
    <name type="scientific">Klebsiella michiganensis</name>
    <dbReference type="NCBI Taxonomy" id="1134687"/>
    <lineage>
        <taxon>Bacteria</taxon>
        <taxon>Pseudomonadati</taxon>
        <taxon>Pseudomonadota</taxon>
        <taxon>Gammaproteobacteria</taxon>
        <taxon>Enterobacterales</taxon>
        <taxon>Enterobacteriaceae</taxon>
        <taxon>Klebsiella/Raoultella group</taxon>
        <taxon>Klebsiella</taxon>
    </lineage>
</organism>